<gene>
    <name evidence="1" type="ORF">FRZ32_11360</name>
</gene>
<evidence type="ECO:0000313" key="2">
    <source>
        <dbReference type="Proteomes" id="UP000321249"/>
    </source>
</evidence>
<keyword evidence="2" id="KW-1185">Reference proteome</keyword>
<name>A0A5C6TWA1_9SPHN</name>
<organism evidence="1 2">
    <name type="scientific">Allosphingosinicella ginsenosidimutans</name>
    <dbReference type="NCBI Taxonomy" id="1176539"/>
    <lineage>
        <taxon>Bacteria</taxon>
        <taxon>Pseudomonadati</taxon>
        <taxon>Pseudomonadota</taxon>
        <taxon>Alphaproteobacteria</taxon>
        <taxon>Sphingomonadales</taxon>
        <taxon>Sphingomonadaceae</taxon>
        <taxon>Allosphingosinicella</taxon>
    </lineage>
</organism>
<reference evidence="1 2" key="1">
    <citation type="journal article" date="2015" name="J. Microbiol.">
        <title>Sphingosinicella ginsenosidimutans sp. nov., with ginsenoside converting activity.</title>
        <authorList>
            <person name="Kim J.K."/>
            <person name="Kang M.S."/>
            <person name="Park S.C."/>
            <person name="Kim K.M."/>
            <person name="Choi K."/>
            <person name="Yoon M.H."/>
            <person name="Im W.T."/>
        </authorList>
    </citation>
    <scope>NUCLEOTIDE SEQUENCE [LARGE SCALE GENOMIC DNA]</scope>
    <source>
        <strain evidence="1 2">BS-11</strain>
    </source>
</reference>
<accession>A0A5C6TWA1</accession>
<sequence>MHEIVLTWINLGPRRAEELVQFAQGIADDPSAPVLPQLRHEFVGYGTNVTTIEAQQGIVYHGRMTEAAVAYCNCMEDVKARLRLIKEITEGRSPLGSEGLDGEVVCLLLRKVLEQIAFSSLIAHRETYEAVHNDLGSIWRAKRLLERMDKLHPEFYPSPIKRGVSRHLGVHHHFDPVEDGFLTKDEFVFLYDTASSGIHTWNPFKDAERVLDFQRPIAEWIVRIAALLDHHLVHFAGTKDLWLIQMDSPEDHRVHAFVAPMVTEFPPVPA</sequence>
<proteinExistence type="predicted"/>
<dbReference type="RefSeq" id="WP_147043607.1">
    <property type="nucleotide sequence ID" value="NZ_BAABIR010000001.1"/>
</dbReference>
<comment type="caution">
    <text evidence="1">The sequence shown here is derived from an EMBL/GenBank/DDBJ whole genome shotgun (WGS) entry which is preliminary data.</text>
</comment>
<dbReference type="EMBL" id="VOQQ01000001">
    <property type="protein sequence ID" value="TXC64201.1"/>
    <property type="molecule type" value="Genomic_DNA"/>
</dbReference>
<dbReference type="Proteomes" id="UP000321249">
    <property type="component" value="Unassembled WGS sequence"/>
</dbReference>
<dbReference type="AlphaFoldDB" id="A0A5C6TWA1"/>
<protein>
    <submittedName>
        <fullName evidence="1">Uncharacterized protein</fullName>
    </submittedName>
</protein>
<evidence type="ECO:0000313" key="1">
    <source>
        <dbReference type="EMBL" id="TXC64201.1"/>
    </source>
</evidence>